<gene>
    <name evidence="1" type="ORF">N7458_011285</name>
</gene>
<reference evidence="1" key="2">
    <citation type="journal article" date="2023" name="IMA Fungus">
        <title>Comparative genomic study of the Penicillium genus elucidates a diverse pangenome and 15 lateral gene transfer events.</title>
        <authorList>
            <person name="Petersen C."/>
            <person name="Sorensen T."/>
            <person name="Nielsen M.R."/>
            <person name="Sondergaard T.E."/>
            <person name="Sorensen J.L."/>
            <person name="Fitzpatrick D.A."/>
            <person name="Frisvad J.C."/>
            <person name="Nielsen K.L."/>
        </authorList>
    </citation>
    <scope>NUCLEOTIDE SEQUENCE</scope>
    <source>
        <strain evidence="1">IBT 16125</strain>
    </source>
</reference>
<comment type="caution">
    <text evidence="1">The sequence shown here is derived from an EMBL/GenBank/DDBJ whole genome shotgun (WGS) entry which is preliminary data.</text>
</comment>
<proteinExistence type="predicted"/>
<evidence type="ECO:0000313" key="2">
    <source>
        <dbReference type="Proteomes" id="UP001213681"/>
    </source>
</evidence>
<dbReference type="Proteomes" id="UP001213681">
    <property type="component" value="Unassembled WGS sequence"/>
</dbReference>
<evidence type="ECO:0000313" key="1">
    <source>
        <dbReference type="EMBL" id="KAJ5432129.1"/>
    </source>
</evidence>
<accession>A0AAD6BUR1</accession>
<protein>
    <submittedName>
        <fullName evidence="1">Uncharacterized protein</fullName>
    </submittedName>
</protein>
<dbReference type="EMBL" id="JAPVEA010000009">
    <property type="protein sequence ID" value="KAJ5432129.1"/>
    <property type="molecule type" value="Genomic_DNA"/>
</dbReference>
<sequence>MIDDRSEMSSAVDPPLDATRCWASTDLAFKSSRAAIRLDLARSLAQCIMLTPENSEIRQQEKTMAAMLPLRFHSAISALVVLVAEEVVVVVEELDVVVVELLEVVDAEVVVDCEEVDDIELEVVVEVDDVVVDVDVDDEVVVDVVDVSEEVFVVEVSEVVLSAVVDDVDSEVVDVSRATMMIRLIPSRISKTFGFPSRVDDGSSCLTVAVAFSSEEAVGAPYGWHAAKAKCDARSRTAAF</sequence>
<dbReference type="GeneID" id="81604910"/>
<keyword evidence="2" id="KW-1185">Reference proteome</keyword>
<organism evidence="1 2">
    <name type="scientific">Penicillium daleae</name>
    <dbReference type="NCBI Taxonomy" id="63821"/>
    <lineage>
        <taxon>Eukaryota</taxon>
        <taxon>Fungi</taxon>
        <taxon>Dikarya</taxon>
        <taxon>Ascomycota</taxon>
        <taxon>Pezizomycotina</taxon>
        <taxon>Eurotiomycetes</taxon>
        <taxon>Eurotiomycetidae</taxon>
        <taxon>Eurotiales</taxon>
        <taxon>Aspergillaceae</taxon>
        <taxon>Penicillium</taxon>
    </lineage>
</organism>
<name>A0AAD6BUR1_9EURO</name>
<dbReference type="RefSeq" id="XP_056759421.1">
    <property type="nucleotide sequence ID" value="XM_056914667.1"/>
</dbReference>
<reference evidence="1" key="1">
    <citation type="submission" date="2022-12" db="EMBL/GenBank/DDBJ databases">
        <authorList>
            <person name="Petersen C."/>
        </authorList>
    </citation>
    <scope>NUCLEOTIDE SEQUENCE</scope>
    <source>
        <strain evidence="1">IBT 16125</strain>
    </source>
</reference>
<dbReference type="AlphaFoldDB" id="A0AAD6BUR1"/>